<gene>
    <name evidence="2" type="ORF">C900_01003</name>
</gene>
<accession>L8JY97</accession>
<keyword evidence="3" id="KW-1185">Reference proteome</keyword>
<sequence length="181" mass="21016">MRKLNILFLSIFFISGISQGYAQTENPIKEIRNELFYTEFNFDKCLNYYNRIVELNIKSPIMQAYQAAAQSLMAKHSWNPVNKYTYLKEAQELLNRAVKEDTENPEIRFLRLYIQRSIPSYMGMSKDIAEDKAAILANLDKLNIQELGEDIAAYIARYMASDEITTDPEARLIKQKLQVAN</sequence>
<evidence type="ECO:0000256" key="1">
    <source>
        <dbReference type="SAM" id="SignalP"/>
    </source>
</evidence>
<dbReference type="STRING" id="1237149.C900_01003"/>
<dbReference type="OrthoDB" id="663842at2"/>
<dbReference type="Proteomes" id="UP000011135">
    <property type="component" value="Unassembled WGS sequence"/>
</dbReference>
<reference evidence="2 3" key="1">
    <citation type="submission" date="2012-12" db="EMBL/GenBank/DDBJ databases">
        <title>Genome assembly of Fulvivirga imtechensis AK7.</title>
        <authorList>
            <person name="Nupur N."/>
            <person name="Khatri I."/>
            <person name="Kumar R."/>
            <person name="Subramanian S."/>
            <person name="Pinnaka A."/>
        </authorList>
    </citation>
    <scope>NUCLEOTIDE SEQUENCE [LARGE SCALE GENOMIC DNA]</scope>
    <source>
        <strain evidence="2 3">AK7</strain>
    </source>
</reference>
<protein>
    <submittedName>
        <fullName evidence="2">Uncharacterized protein</fullName>
    </submittedName>
</protein>
<dbReference type="EMBL" id="AMZN01000015">
    <property type="protein sequence ID" value="ELR72624.1"/>
    <property type="molecule type" value="Genomic_DNA"/>
</dbReference>
<feature type="signal peptide" evidence="1">
    <location>
        <begin position="1"/>
        <end position="22"/>
    </location>
</feature>
<organism evidence="2 3">
    <name type="scientific">Fulvivirga imtechensis AK7</name>
    <dbReference type="NCBI Taxonomy" id="1237149"/>
    <lineage>
        <taxon>Bacteria</taxon>
        <taxon>Pseudomonadati</taxon>
        <taxon>Bacteroidota</taxon>
        <taxon>Cytophagia</taxon>
        <taxon>Cytophagales</taxon>
        <taxon>Fulvivirgaceae</taxon>
        <taxon>Fulvivirga</taxon>
    </lineage>
</organism>
<feature type="chain" id="PRO_5003994135" evidence="1">
    <location>
        <begin position="23"/>
        <end position="181"/>
    </location>
</feature>
<evidence type="ECO:0000313" key="2">
    <source>
        <dbReference type="EMBL" id="ELR72624.1"/>
    </source>
</evidence>
<dbReference type="RefSeq" id="WP_009578674.1">
    <property type="nucleotide sequence ID" value="NZ_AMZN01000015.1"/>
</dbReference>
<proteinExistence type="predicted"/>
<comment type="caution">
    <text evidence="2">The sequence shown here is derived from an EMBL/GenBank/DDBJ whole genome shotgun (WGS) entry which is preliminary data.</text>
</comment>
<dbReference type="AlphaFoldDB" id="L8JY97"/>
<evidence type="ECO:0000313" key="3">
    <source>
        <dbReference type="Proteomes" id="UP000011135"/>
    </source>
</evidence>
<keyword evidence="1" id="KW-0732">Signal</keyword>
<name>L8JY97_9BACT</name>